<dbReference type="FunCoup" id="B3RV73">
    <property type="interactions" value="2709"/>
</dbReference>
<protein>
    <recommendedName>
        <fullName evidence="17">CCR4-NOT transcription complex subunit 1</fullName>
    </recommendedName>
</protein>
<dbReference type="InterPro" id="IPR055454">
    <property type="entry name" value="CNOT1-like_NOT1_connector"/>
</dbReference>
<comment type="subcellular location">
    <subcellularLocation>
        <location evidence="1">Nucleus</location>
    </subcellularLocation>
</comment>
<dbReference type="eggNOG" id="KOG1831">
    <property type="taxonomic scope" value="Eukaryota"/>
</dbReference>
<dbReference type="InParanoid" id="B3RV73"/>
<evidence type="ECO:0000256" key="3">
    <source>
        <dbReference type="ARBA" id="ARBA00023015"/>
    </source>
</evidence>
<dbReference type="STRING" id="10228.B3RV73"/>
<dbReference type="GO" id="GO:0030015">
    <property type="term" value="C:CCR4-NOT core complex"/>
    <property type="evidence" value="ECO:0000318"/>
    <property type="project" value="GO_Central"/>
</dbReference>
<evidence type="ECO:0000256" key="6">
    <source>
        <dbReference type="ARBA" id="ARBA00025717"/>
    </source>
</evidence>
<dbReference type="Proteomes" id="UP000009022">
    <property type="component" value="Unassembled WGS sequence"/>
</dbReference>
<organism evidence="15 16">
    <name type="scientific">Trichoplax adhaerens</name>
    <name type="common">Trichoplax reptans</name>
    <dbReference type="NCBI Taxonomy" id="10228"/>
    <lineage>
        <taxon>Eukaryota</taxon>
        <taxon>Metazoa</taxon>
        <taxon>Placozoa</taxon>
        <taxon>Uniplacotomia</taxon>
        <taxon>Trichoplacea</taxon>
        <taxon>Trichoplacidae</taxon>
        <taxon>Trichoplax</taxon>
    </lineage>
</organism>
<dbReference type="Pfam" id="PF16415">
    <property type="entry name" value="CNOT1_CAF1_bind"/>
    <property type="match status" value="1"/>
</dbReference>
<dbReference type="OMA" id="IDEYHCY"/>
<dbReference type="InterPro" id="IPR055104">
    <property type="entry name" value="CNOT1_1st"/>
</dbReference>
<keyword evidence="2" id="KW-0678">Repressor</keyword>
<dbReference type="Gene3D" id="1.25.40.840">
    <property type="entry name" value="CCR4-NOT transcription complex subunit 1 TTP binding domain"/>
    <property type="match status" value="1"/>
</dbReference>
<dbReference type="Pfam" id="PF16417">
    <property type="entry name" value="CNOT1_TTP_bind"/>
    <property type="match status" value="1"/>
</dbReference>
<accession>B3RV73</accession>
<feature type="domain" description="CCR4-NOT transcription complex subunit 1-like NOT1 connector" evidence="14">
    <location>
        <begin position="1499"/>
        <end position="1680"/>
    </location>
</feature>
<name>B3RV73_TRIAD</name>
<feature type="compositionally biased region" description="Low complexity" evidence="7">
    <location>
        <begin position="699"/>
        <end position="708"/>
    </location>
</feature>
<feature type="domain" description="CCR4-NOT transcription complex subunit 1 CAF1-binding" evidence="10">
    <location>
        <begin position="951"/>
        <end position="1173"/>
    </location>
</feature>
<dbReference type="GeneID" id="6752698"/>
<dbReference type="InterPro" id="IPR032191">
    <property type="entry name" value="CNOT1_CAF1_bind"/>
</dbReference>
<feature type="domain" description="CCR4-NOT transcription complex subunit 1 TTP binding" evidence="11">
    <location>
        <begin position="700"/>
        <end position="888"/>
    </location>
</feature>
<dbReference type="GO" id="GO:0000288">
    <property type="term" value="P:nuclear-transcribed mRNA catabolic process, deadenylation-dependent decay"/>
    <property type="evidence" value="ECO:0000318"/>
    <property type="project" value="GO_Central"/>
</dbReference>
<evidence type="ECO:0000259" key="14">
    <source>
        <dbReference type="Pfam" id="PF25097"/>
    </source>
</evidence>
<keyword evidence="4" id="KW-0804">Transcription</keyword>
<keyword evidence="16" id="KW-1185">Reference proteome</keyword>
<evidence type="ECO:0008006" key="17">
    <source>
        <dbReference type="Google" id="ProtNLM"/>
    </source>
</evidence>
<evidence type="ECO:0000256" key="1">
    <source>
        <dbReference type="ARBA" id="ARBA00004123"/>
    </source>
</evidence>
<gene>
    <name evidence="15" type="ORF">TRIADDRAFT_23606</name>
</gene>
<dbReference type="Pfam" id="PF04054">
    <property type="entry name" value="Not1"/>
    <property type="match status" value="1"/>
</dbReference>
<dbReference type="Gene3D" id="1.25.40.800">
    <property type="match status" value="1"/>
</dbReference>
<dbReference type="Pfam" id="PF16418">
    <property type="entry name" value="CNOT1_HEAT"/>
    <property type="match status" value="1"/>
</dbReference>
<dbReference type="GO" id="GO:0060090">
    <property type="term" value="F:molecular adaptor activity"/>
    <property type="evidence" value="ECO:0000318"/>
    <property type="project" value="GO_Central"/>
</dbReference>
<dbReference type="CTD" id="6752698"/>
<dbReference type="Pfam" id="PF12842">
    <property type="entry name" value="DUF3819"/>
    <property type="match status" value="1"/>
</dbReference>
<dbReference type="Pfam" id="PF22940">
    <property type="entry name" value="CNOT1_1st"/>
    <property type="match status" value="1"/>
</dbReference>
<dbReference type="GO" id="GO:0000932">
    <property type="term" value="C:P-body"/>
    <property type="evidence" value="ECO:0000318"/>
    <property type="project" value="GO_Central"/>
</dbReference>
<evidence type="ECO:0000259" key="13">
    <source>
        <dbReference type="Pfam" id="PF22940"/>
    </source>
</evidence>
<keyword evidence="5" id="KW-0539">Nucleus</keyword>
<dbReference type="Gene3D" id="1.25.40.790">
    <property type="match status" value="1"/>
</dbReference>
<dbReference type="FunFam" id="1.25.40.180:FF:000012">
    <property type="entry name" value="Ccr4-Not transcription complex subunit"/>
    <property type="match status" value="1"/>
</dbReference>
<dbReference type="PhylomeDB" id="B3RV73"/>
<dbReference type="InterPro" id="IPR040398">
    <property type="entry name" value="Not1"/>
</dbReference>
<evidence type="ECO:0000259" key="8">
    <source>
        <dbReference type="Pfam" id="PF04054"/>
    </source>
</evidence>
<dbReference type="FunFam" id="1.25.40.840:FF:000001">
    <property type="entry name" value="Ccr4-not transcription complex subunit 1 isoform"/>
    <property type="match status" value="1"/>
</dbReference>
<feature type="region of interest" description="Disordered" evidence="7">
    <location>
        <begin position="1671"/>
        <end position="1705"/>
    </location>
</feature>
<dbReference type="InterPro" id="IPR032193">
    <property type="entry name" value="CNOT1_TTP_bind"/>
</dbReference>
<evidence type="ECO:0000256" key="5">
    <source>
        <dbReference type="ARBA" id="ARBA00023242"/>
    </source>
</evidence>
<feature type="compositionally biased region" description="Polar residues" evidence="7">
    <location>
        <begin position="1684"/>
        <end position="1698"/>
    </location>
</feature>
<evidence type="ECO:0000256" key="2">
    <source>
        <dbReference type="ARBA" id="ARBA00022491"/>
    </source>
</evidence>
<dbReference type="InterPro" id="IPR024557">
    <property type="entry name" value="CNOT1_dom_4"/>
</dbReference>
<dbReference type="GO" id="GO:0017148">
    <property type="term" value="P:negative regulation of translation"/>
    <property type="evidence" value="ECO:0007669"/>
    <property type="project" value="InterPro"/>
</dbReference>
<proteinExistence type="inferred from homology"/>
<dbReference type="Pfam" id="PF25097">
    <property type="entry name" value="ARM_Cnot1"/>
    <property type="match status" value="1"/>
</dbReference>
<comment type="similarity">
    <text evidence="6">Belongs to the CNOT1 family.</text>
</comment>
<dbReference type="InterPro" id="IPR007196">
    <property type="entry name" value="CCR4-Not_Not1_C"/>
</dbReference>
<evidence type="ECO:0000313" key="16">
    <source>
        <dbReference type="Proteomes" id="UP000009022"/>
    </source>
</evidence>
<feature type="domain" description="CCR4-NOT transcription complex subunit 1 N-terminal" evidence="13">
    <location>
        <begin position="31"/>
        <end position="226"/>
    </location>
</feature>
<feature type="domain" description="CCR4-NOT transcription complex subunit 1 HEAT repeat" evidence="12">
    <location>
        <begin position="496"/>
        <end position="652"/>
    </location>
</feature>
<feature type="domain" description="CCR4-NOT transcription complex subunit 1" evidence="9">
    <location>
        <begin position="1263"/>
        <end position="1409"/>
    </location>
</feature>
<dbReference type="PANTHER" id="PTHR13162">
    <property type="entry name" value="CCR4-NOT TRANSCRIPTION COMPLEX"/>
    <property type="match status" value="1"/>
</dbReference>
<evidence type="ECO:0000256" key="4">
    <source>
        <dbReference type="ARBA" id="ARBA00023163"/>
    </source>
</evidence>
<feature type="region of interest" description="Disordered" evidence="7">
    <location>
        <begin position="692"/>
        <end position="714"/>
    </location>
</feature>
<reference evidence="15 16" key="1">
    <citation type="journal article" date="2008" name="Nature">
        <title>The Trichoplax genome and the nature of placozoans.</title>
        <authorList>
            <person name="Srivastava M."/>
            <person name="Begovic E."/>
            <person name="Chapman J."/>
            <person name="Putnam N.H."/>
            <person name="Hellsten U."/>
            <person name="Kawashima T."/>
            <person name="Kuo A."/>
            <person name="Mitros T."/>
            <person name="Salamov A."/>
            <person name="Carpenter M.L."/>
            <person name="Signorovitch A.Y."/>
            <person name="Moreno M.A."/>
            <person name="Kamm K."/>
            <person name="Grimwood J."/>
            <person name="Schmutz J."/>
            <person name="Shapiro H."/>
            <person name="Grigoriev I.V."/>
            <person name="Buss L.W."/>
            <person name="Schierwater B."/>
            <person name="Dellaporta S.L."/>
            <person name="Rokhsar D.S."/>
        </authorList>
    </citation>
    <scope>NUCLEOTIDE SEQUENCE [LARGE SCALE GENOMIC DNA]</scope>
    <source>
        <strain evidence="15 16">Grell-BS-1999</strain>
    </source>
</reference>
<sequence>VDTDPLSLALSQITHLVTNLNKKTAKSHTLELAQLVERYGTEAEKHLYRVLFSQIDFNADNKGSGKDFYQIQLLSQECSGLVTKANVATILSYAIDEPLPKQKSLQPSPQLLSRISQVLKLSKIQEIVIGLGLIHASNIELKTQAERFLKEKLPELLQSYIDSDVGSNEDGLGDIAVEVIHQLLCYIIDNSSEKTGISNTQADAFIEMLRQDFPRDRVPILLDPLLYHDYTTTDSDINLLKSTGFSSIPIKDELCDIMAEIGYGCCASIEEAKKVLDLIPYETLKPAAVAKVLGIMIRTCNAADQMPIQNLTNNTNSWEKEKQQDLSSSSNSWNVTVFIEAVKDVVPSMNWMEVIAKLDYPGFVISDVEGLRLILHAYRIGQQDTFPIDLIYRNWKNTEGQLSFIEQSLRHPEVLCFGDYPCHTVVTDILKAPPEEGNKHIANWQSLNLVETLLRLGECGHYDRVLSLFAYPAKICPDVLLLSLLQTNPTWHTLRNELVAMIMPVFLGNHPNSSSVLHYAWHGQGQSASIRQLILHCMANWYMQDDPFDQTRLSRILDVSQDLKALSLLLNTGPFPFVIDLAALAARREYLKLDKWMTDKMKEHKDEFIRACISFLDRRAPSLLISQNSGRDLPKSAILPTDTVTTMLIVLQSQLGSIDEENTKAVKLMIANHTPMHTKKPSQAINIPKPSETKASVINQPSSSNPQSHPTVSDLSAVWSGADNTFTKSVEDEANAYFQKLYNRLPEPTISINEMLSLLKKFKDSTVKKENDIFHCMLRNLIEEYKYFPQYPDLELHTTAVLFGGIIEQGLVTYMDLGVALRYVLEALKKPPNSKMHKFGITALDRFKNRLKDYPKYCDHLAVIPHFREFPPALVAYVEYGKQSQEPPVQPATTEDSEQNTQVLAQVSSSMSDSGTKPVISTVMKPPVEQTLSIAGATNIGTLLAAIDVPFEQPPNATQDKFHFIFNNLSNSNVKFKCEELKGLVGAKYRLWFSRYLVMRRVSIEHNFHTLYSSVVEAYNSKELYQDVLHETYRNIKVLLKMEKNSNEYSDRVILKNLGHWLGILTLARNKPILYKEMDIKSLLIEAYFKGEQEMLFVIPFVTKVLDSVNQSRVFKPPCPWIMAILGVLVEIHQVPNLKLNIKFEVEILCKNLNIAIEDIPKFDVLQDPERLNRLKRHQLDNPMKGPKNGKFVFFSGEVTYILQLLNNVVDFIGGQQQIQHVIPNEGTHPPPSINYNKLSATVAGLSSGIVINNQLRLFQQNPHLKSYVKVAIERAVQELLLPVAERSIKIVINTVEKLIKKDFALDPDETHLKTGSHNMLRYFTAGMALITCREALHMAISNNLKSAFMSNLRNTSNMKDIIEEAATIIANENTEHACAFVQKSAVDKALLEINKALAAEFEIRKHARSEGRRYYDHAVLQYQAERMPEAIRLKVGGPGSQKQTIYDDFAKNVPGFAPITDSTIAISQGFPELTALSQPSNPTDELNIILDECGSELQHHLIALKNTSPKPQVLALRSLLDAVVQIRMNQNGTELTSLITKCVENLMELLVASESELNMRFRAGHVMLLKALQDPKACGPAWTAKCITRFICECREEYRWNVEAVEILIRSRLVVMKDFDSYLAQSINNSSNYTVASFALQLIGKFLNDPQDNIKESDFYRTLETLNRIAQPNRQSREEDTPVRSNPSHETPSSLPAASSIVRGNPGDSDQAALFEKTEFLLREWVRLYLQPVSGRDSERAFAVFANQLHQHGMLKNDEMLLRFIRVSVEICVELTYRNLHDNAHSRIKLFQTLDAFGRLVVLIVKHAGEPSNSKISMLNKILGLIAGVLMQDHDMRHADFHQLPYHRILVMLLEELNGVDQVLENLNSAILSALCNMLHALRPHRVPGFSYSWLELVSHRIMISRLLGTSQQKGWAHFQQLLLDLFKFLAPFLRNAELAKQTQLLYKGTLRVLLVLLHDFPEFLCECHFAFCDVIPPNCIQLKNLILSAYPRSMRLPDPFGPNLKVDMLPEINHAPRVLNNFTAAIQPQTFRKDLDSYLKNRQPVTFLSEMRSAVQMPSEPGTRYNMPLINALVLYVGTQAIQFIRNKNLSISLSTITHSAHMDIFQNLAVLDNEGRYLFINAICNQLRYPNSHTHYFSCTLLYLFMEANSEAIQEQITRVLLERLIVNRPHPWGLLITFIELIKNPIYKFWSHSFVHCAPEIEKLFESVARSCMQSKQAPQIQQARPISVSKEAGEVQE</sequence>
<dbReference type="InterPro" id="IPR038535">
    <property type="entry name" value="CNOT1_TTP_bind_sf"/>
</dbReference>
<keyword evidence="3" id="KW-0805">Transcription regulation</keyword>
<dbReference type="GO" id="GO:0005634">
    <property type="term" value="C:nucleus"/>
    <property type="evidence" value="ECO:0007669"/>
    <property type="project" value="UniProtKB-SubCell"/>
</dbReference>
<dbReference type="FunFam" id="1.25.40.790:FF:000004">
    <property type="entry name" value="Not1, isoform C"/>
    <property type="match status" value="1"/>
</dbReference>
<evidence type="ECO:0000313" key="15">
    <source>
        <dbReference type="EMBL" id="EDV25944.1"/>
    </source>
</evidence>
<evidence type="ECO:0000259" key="12">
    <source>
        <dbReference type="Pfam" id="PF16418"/>
    </source>
</evidence>
<evidence type="ECO:0000259" key="10">
    <source>
        <dbReference type="Pfam" id="PF16415"/>
    </source>
</evidence>
<dbReference type="RefSeq" id="XP_002111977.1">
    <property type="nucleotide sequence ID" value="XM_002111941.1"/>
</dbReference>
<dbReference type="GO" id="GO:0000289">
    <property type="term" value="P:nuclear-transcribed mRNA poly(A) tail shortening"/>
    <property type="evidence" value="ECO:0007669"/>
    <property type="project" value="UniProtKB-ARBA"/>
</dbReference>
<dbReference type="PANTHER" id="PTHR13162:SF8">
    <property type="entry name" value="CCR4-NOT TRANSCRIPTION COMPLEX SUBUNIT 1"/>
    <property type="match status" value="1"/>
</dbReference>
<dbReference type="InterPro" id="IPR032194">
    <property type="entry name" value="CNOT1_HEAT"/>
</dbReference>
<evidence type="ECO:0000259" key="11">
    <source>
        <dbReference type="Pfam" id="PF16417"/>
    </source>
</evidence>
<feature type="domain" description="CCR4-Not complex component Not1 C-terminal" evidence="8">
    <location>
        <begin position="1857"/>
        <end position="2213"/>
    </location>
</feature>
<dbReference type="OrthoDB" id="1933107at2759"/>
<evidence type="ECO:0000256" key="7">
    <source>
        <dbReference type="SAM" id="MobiDB-lite"/>
    </source>
</evidence>
<dbReference type="Gene3D" id="1.25.40.180">
    <property type="match status" value="1"/>
</dbReference>
<dbReference type="HOGENOM" id="CLU_000286_3_0_1"/>
<feature type="non-terminal residue" evidence="15">
    <location>
        <position position="1"/>
    </location>
</feature>
<dbReference type="FunFam" id="1.25.40.800:FF:000001">
    <property type="entry name" value="CCR4-NOT transcription complex subunit 1"/>
    <property type="match status" value="1"/>
</dbReference>
<dbReference type="KEGG" id="tad:TRIADDRAFT_23606"/>
<evidence type="ECO:0000259" key="9">
    <source>
        <dbReference type="Pfam" id="PF12842"/>
    </source>
</evidence>
<dbReference type="CDD" id="cd20710">
    <property type="entry name" value="NOT1_connector"/>
    <property type="match status" value="1"/>
</dbReference>
<dbReference type="EMBL" id="DS985244">
    <property type="protein sequence ID" value="EDV25944.1"/>
    <property type="molecule type" value="Genomic_DNA"/>
</dbReference>